<comment type="subcellular location">
    <subcellularLocation>
        <location evidence="1">Nucleus</location>
    </subcellularLocation>
</comment>
<reference evidence="9 10" key="1">
    <citation type="journal article" date="2020" name="IScience">
        <title>Genome Sequencing of the Endangered Kingdonia uniflora (Circaeasteraceae, Ranunculales) Reveals Potential Mechanisms of Evolutionary Specialization.</title>
        <authorList>
            <person name="Sun Y."/>
            <person name="Deng T."/>
            <person name="Zhang A."/>
            <person name="Moore M.J."/>
            <person name="Landis J.B."/>
            <person name="Lin N."/>
            <person name="Zhang H."/>
            <person name="Zhang X."/>
            <person name="Huang J."/>
            <person name="Zhang X."/>
            <person name="Sun H."/>
            <person name="Wang H."/>
        </authorList>
    </citation>
    <scope>NUCLEOTIDE SEQUENCE [LARGE SCALE GENOMIC DNA]</scope>
    <source>
        <strain evidence="9">TB1705</strain>
        <tissue evidence="9">Leaf</tissue>
    </source>
</reference>
<feature type="domain" description="DUF7081" evidence="8">
    <location>
        <begin position="19"/>
        <end position="109"/>
    </location>
</feature>
<gene>
    <name evidence="9" type="ORF">GIB67_021365</name>
</gene>
<dbReference type="Proteomes" id="UP000541444">
    <property type="component" value="Unassembled WGS sequence"/>
</dbReference>
<dbReference type="GO" id="GO:0005634">
    <property type="term" value="C:nucleus"/>
    <property type="evidence" value="ECO:0007669"/>
    <property type="project" value="UniProtKB-SubCell"/>
</dbReference>
<feature type="compositionally biased region" description="Basic and acidic residues" evidence="6">
    <location>
        <begin position="337"/>
        <end position="346"/>
    </location>
</feature>
<evidence type="ECO:0000256" key="6">
    <source>
        <dbReference type="SAM" id="MobiDB-lite"/>
    </source>
</evidence>
<sequence length="435" mass="48382">MDSGCQSVDFDKIALPLRPVGPGESGDGLPYAPQDWPNPGDIWGWRVGNRKTSTGFMADRYLILPCRLQKTFHTQHFNSKYSAQVFIQKEFPEVDIEAFFASFNWRIPSAPQTPKKNGIRTPCIPSIQEKVEKSECESKKPGTSPCKAENVISSIPSKQEKAEISGFESKLGTLPCKAGNRICSLRLQARNFSLPAMDCDICCSESGFCRDCCCILCCKTVDWAYGGYSFIRCEAVVSESYICGHVAHLECALRAYMCGTVGGSIGLDVEYYCRRCDTRTDLTSHVTKIVQVCESLHTLDDTEKILKLGVCILRGSQQESTQKLLQKIGLTFGKLNRGPDREEVPDVKGNNPVVPPVTQESLDEKPSLHKLPVKQPVELRRKRQRPLTRAKSTTPTAKPRQPFPHSSFLHSEGEKGFILLPDPMDVAPLQAVYSQ</sequence>
<dbReference type="AlphaFoldDB" id="A0A7J7MCT3"/>
<dbReference type="PANTHER" id="PTHR33345">
    <property type="entry name" value="ADAPTER PROTEIN, PUTATIVE-RELATED"/>
    <property type="match status" value="1"/>
</dbReference>
<dbReference type="InterPro" id="IPR032881">
    <property type="entry name" value="Oberon-like_PHD"/>
</dbReference>
<accession>A0A7J7MCT3</accession>
<evidence type="ECO:0000313" key="10">
    <source>
        <dbReference type="Proteomes" id="UP000541444"/>
    </source>
</evidence>
<dbReference type="GO" id="GO:0008270">
    <property type="term" value="F:zinc ion binding"/>
    <property type="evidence" value="ECO:0007669"/>
    <property type="project" value="UniProtKB-KW"/>
</dbReference>
<dbReference type="Pfam" id="PF07227">
    <property type="entry name" value="PHD_Oberon"/>
    <property type="match status" value="1"/>
</dbReference>
<keyword evidence="4" id="KW-0862">Zinc</keyword>
<evidence type="ECO:0000256" key="5">
    <source>
        <dbReference type="ARBA" id="ARBA00023242"/>
    </source>
</evidence>
<comment type="caution">
    <text evidence="9">The sequence shown here is derived from an EMBL/GenBank/DDBJ whole genome shotgun (WGS) entry which is preliminary data.</text>
</comment>
<keyword evidence="3" id="KW-0863">Zinc-finger</keyword>
<feature type="region of interest" description="Disordered" evidence="6">
    <location>
        <begin position="336"/>
        <end position="410"/>
    </location>
</feature>
<evidence type="ECO:0008006" key="11">
    <source>
        <dbReference type="Google" id="ProtNLM"/>
    </source>
</evidence>
<name>A0A7J7MCT3_9MAGN</name>
<dbReference type="PANTHER" id="PTHR33345:SF6">
    <property type="entry name" value="OS03G0747200 PROTEIN"/>
    <property type="match status" value="1"/>
</dbReference>
<dbReference type="EMBL" id="JACGCM010001615">
    <property type="protein sequence ID" value="KAF6152705.1"/>
    <property type="molecule type" value="Genomic_DNA"/>
</dbReference>
<proteinExistence type="predicted"/>
<evidence type="ECO:0000256" key="1">
    <source>
        <dbReference type="ARBA" id="ARBA00004123"/>
    </source>
</evidence>
<evidence type="ECO:0000256" key="4">
    <source>
        <dbReference type="ARBA" id="ARBA00022833"/>
    </source>
</evidence>
<evidence type="ECO:0000259" key="8">
    <source>
        <dbReference type="Pfam" id="PF23299"/>
    </source>
</evidence>
<feature type="domain" description="Oberon-like PHD finger" evidence="7">
    <location>
        <begin position="179"/>
        <end position="311"/>
    </location>
</feature>
<keyword evidence="5" id="KW-0539">Nucleus</keyword>
<keyword evidence="2" id="KW-0479">Metal-binding</keyword>
<protein>
    <recommendedName>
        <fullName evidence="11">Oberon PHD finger domain-containing protein</fullName>
    </recommendedName>
</protein>
<evidence type="ECO:0000256" key="2">
    <source>
        <dbReference type="ARBA" id="ARBA00022723"/>
    </source>
</evidence>
<evidence type="ECO:0000313" key="9">
    <source>
        <dbReference type="EMBL" id="KAF6152705.1"/>
    </source>
</evidence>
<keyword evidence="10" id="KW-1185">Reference proteome</keyword>
<organism evidence="9 10">
    <name type="scientific">Kingdonia uniflora</name>
    <dbReference type="NCBI Taxonomy" id="39325"/>
    <lineage>
        <taxon>Eukaryota</taxon>
        <taxon>Viridiplantae</taxon>
        <taxon>Streptophyta</taxon>
        <taxon>Embryophyta</taxon>
        <taxon>Tracheophyta</taxon>
        <taxon>Spermatophyta</taxon>
        <taxon>Magnoliopsida</taxon>
        <taxon>Ranunculales</taxon>
        <taxon>Circaeasteraceae</taxon>
        <taxon>Kingdonia</taxon>
    </lineage>
</organism>
<dbReference type="InterPro" id="IPR055508">
    <property type="entry name" value="DUF7081"/>
</dbReference>
<dbReference type="OrthoDB" id="1145453at2759"/>
<dbReference type="Pfam" id="PF23299">
    <property type="entry name" value="DUF7081"/>
    <property type="match status" value="1"/>
</dbReference>
<evidence type="ECO:0000259" key="7">
    <source>
        <dbReference type="Pfam" id="PF07227"/>
    </source>
</evidence>
<evidence type="ECO:0000256" key="3">
    <source>
        <dbReference type="ARBA" id="ARBA00022771"/>
    </source>
</evidence>